<sequence length="166" mass="19061">MSGRTSPSPNAAGDKPASPPSDHHANIDERAEAEPSPQSPAPAPLPIKRKRKQRQRQRQKGQQPTRRSARVIQQQGQARLQPTRQAVASVDGREKRTRKLSQYGKESRDYLEREHAEREKRKELAAEKRWNSEANRLNKMMFNGQKRPASVKKDVEMKHLHACFEE</sequence>
<feature type="compositionally biased region" description="Basic and acidic residues" evidence="1">
    <location>
        <begin position="21"/>
        <end position="33"/>
    </location>
</feature>
<evidence type="ECO:0000313" key="3">
    <source>
        <dbReference type="Proteomes" id="UP000297527"/>
    </source>
</evidence>
<reference evidence="2 3" key="1">
    <citation type="submission" date="2017-12" db="EMBL/GenBank/DDBJ databases">
        <title>Comparative genomics of Botrytis spp.</title>
        <authorList>
            <person name="Valero-Jimenez C.A."/>
            <person name="Tapia P."/>
            <person name="Veloso J."/>
            <person name="Silva-Moreno E."/>
            <person name="Staats M."/>
            <person name="Valdes J.H."/>
            <person name="Van Kan J.A.L."/>
        </authorList>
    </citation>
    <scope>NUCLEOTIDE SEQUENCE [LARGE SCALE GENOMIC DNA]</scope>
    <source>
        <strain evidence="2 3">MUCL11595</strain>
    </source>
</reference>
<feature type="compositionally biased region" description="Basic residues" evidence="1">
    <location>
        <begin position="47"/>
        <end position="59"/>
    </location>
</feature>
<feature type="compositionally biased region" description="Polar residues" evidence="1">
    <location>
        <begin position="71"/>
        <end position="86"/>
    </location>
</feature>
<name>A0A4Z1HGM4_9HELO</name>
<feature type="compositionally biased region" description="Basic and acidic residues" evidence="1">
    <location>
        <begin position="105"/>
        <end position="125"/>
    </location>
</feature>
<gene>
    <name evidence="2" type="ORF">BCON_0542g00030</name>
</gene>
<dbReference type="OrthoDB" id="10441984at2759"/>
<organism evidence="2 3">
    <name type="scientific">Botryotinia convoluta</name>
    <dbReference type="NCBI Taxonomy" id="54673"/>
    <lineage>
        <taxon>Eukaryota</taxon>
        <taxon>Fungi</taxon>
        <taxon>Dikarya</taxon>
        <taxon>Ascomycota</taxon>
        <taxon>Pezizomycotina</taxon>
        <taxon>Leotiomycetes</taxon>
        <taxon>Helotiales</taxon>
        <taxon>Sclerotiniaceae</taxon>
        <taxon>Botryotinia</taxon>
    </lineage>
</organism>
<evidence type="ECO:0000256" key="1">
    <source>
        <dbReference type="SAM" id="MobiDB-lite"/>
    </source>
</evidence>
<proteinExistence type="predicted"/>
<accession>A0A4Z1HGM4</accession>
<comment type="caution">
    <text evidence="2">The sequence shown here is derived from an EMBL/GenBank/DDBJ whole genome shotgun (WGS) entry which is preliminary data.</text>
</comment>
<dbReference type="Proteomes" id="UP000297527">
    <property type="component" value="Unassembled WGS sequence"/>
</dbReference>
<feature type="region of interest" description="Disordered" evidence="1">
    <location>
        <begin position="1"/>
        <end position="125"/>
    </location>
</feature>
<keyword evidence="3" id="KW-1185">Reference proteome</keyword>
<protein>
    <submittedName>
        <fullName evidence="2">Uncharacterized protein</fullName>
    </submittedName>
</protein>
<dbReference type="AlphaFoldDB" id="A0A4Z1HGM4"/>
<evidence type="ECO:0000313" key="2">
    <source>
        <dbReference type="EMBL" id="TGO44333.1"/>
    </source>
</evidence>
<dbReference type="EMBL" id="PQXN01000540">
    <property type="protein sequence ID" value="TGO44333.1"/>
    <property type="molecule type" value="Genomic_DNA"/>
</dbReference>